<keyword evidence="2" id="KW-1133">Transmembrane helix</keyword>
<evidence type="ECO:0000256" key="2">
    <source>
        <dbReference type="SAM" id="Phobius"/>
    </source>
</evidence>
<sequence>MKRRSQAHSPSETHIHTSARRAAAAPHGKVQVKSGRMRAQFTSDAGGLRRSRNACHWFHAEPLIRQLLSVFLILLESLWSDRRCPTVCGDACQLEGGGTSIHAAFLRLAAIKLLRSWVNLFLFFYFLFQWSDLQVGSYPGRLL</sequence>
<name>A0A5N6V610_ASPTM</name>
<keyword evidence="4" id="KW-1185">Reference proteome</keyword>
<gene>
    <name evidence="3" type="ORF">BDV40DRAFT_258686</name>
</gene>
<accession>A0A5N6V610</accession>
<evidence type="ECO:0000313" key="4">
    <source>
        <dbReference type="Proteomes" id="UP000326950"/>
    </source>
</evidence>
<protein>
    <submittedName>
        <fullName evidence="3">Uncharacterized protein</fullName>
    </submittedName>
</protein>
<dbReference type="EMBL" id="ML738601">
    <property type="protein sequence ID" value="KAE8165361.1"/>
    <property type="molecule type" value="Genomic_DNA"/>
</dbReference>
<dbReference type="Proteomes" id="UP000326950">
    <property type="component" value="Unassembled WGS sequence"/>
</dbReference>
<reference evidence="3 4" key="1">
    <citation type="submission" date="2019-04" db="EMBL/GenBank/DDBJ databases">
        <title>Friends and foes A comparative genomics study of 23 Aspergillus species from section Flavi.</title>
        <authorList>
            <consortium name="DOE Joint Genome Institute"/>
            <person name="Kjaerbolling I."/>
            <person name="Vesth T."/>
            <person name="Frisvad J.C."/>
            <person name="Nybo J.L."/>
            <person name="Theobald S."/>
            <person name="Kildgaard S."/>
            <person name="Isbrandt T."/>
            <person name="Kuo A."/>
            <person name="Sato A."/>
            <person name="Lyhne E.K."/>
            <person name="Kogle M.E."/>
            <person name="Wiebenga A."/>
            <person name="Kun R.S."/>
            <person name="Lubbers R.J."/>
            <person name="Makela M.R."/>
            <person name="Barry K."/>
            <person name="Chovatia M."/>
            <person name="Clum A."/>
            <person name="Daum C."/>
            <person name="Haridas S."/>
            <person name="He G."/>
            <person name="LaButti K."/>
            <person name="Lipzen A."/>
            <person name="Mondo S."/>
            <person name="Riley R."/>
            <person name="Salamov A."/>
            <person name="Simmons B.A."/>
            <person name="Magnuson J.K."/>
            <person name="Henrissat B."/>
            <person name="Mortensen U.H."/>
            <person name="Larsen T.O."/>
            <person name="Devries R.P."/>
            <person name="Grigoriev I.V."/>
            <person name="Machida M."/>
            <person name="Baker S.E."/>
            <person name="Andersen M.R."/>
        </authorList>
    </citation>
    <scope>NUCLEOTIDE SEQUENCE [LARGE SCALE GENOMIC DNA]</scope>
    <source>
        <strain evidence="3 4">CBS 117626</strain>
    </source>
</reference>
<evidence type="ECO:0000313" key="3">
    <source>
        <dbReference type="EMBL" id="KAE8165361.1"/>
    </source>
</evidence>
<keyword evidence="2" id="KW-0472">Membrane</keyword>
<proteinExistence type="predicted"/>
<feature type="region of interest" description="Disordered" evidence="1">
    <location>
        <begin position="1"/>
        <end position="35"/>
    </location>
</feature>
<feature type="transmembrane region" description="Helical" evidence="2">
    <location>
        <begin position="113"/>
        <end position="131"/>
    </location>
</feature>
<organism evidence="3 4">
    <name type="scientific">Aspergillus tamarii</name>
    <dbReference type="NCBI Taxonomy" id="41984"/>
    <lineage>
        <taxon>Eukaryota</taxon>
        <taxon>Fungi</taxon>
        <taxon>Dikarya</taxon>
        <taxon>Ascomycota</taxon>
        <taxon>Pezizomycotina</taxon>
        <taxon>Eurotiomycetes</taxon>
        <taxon>Eurotiomycetidae</taxon>
        <taxon>Eurotiales</taxon>
        <taxon>Aspergillaceae</taxon>
        <taxon>Aspergillus</taxon>
        <taxon>Aspergillus subgen. Circumdati</taxon>
    </lineage>
</organism>
<evidence type="ECO:0000256" key="1">
    <source>
        <dbReference type="SAM" id="MobiDB-lite"/>
    </source>
</evidence>
<keyword evidence="2" id="KW-0812">Transmembrane</keyword>
<dbReference type="AlphaFoldDB" id="A0A5N6V610"/>